<feature type="domain" description="Activator of Hsp90 ATPase homologue 1/2-like C-terminal" evidence="2">
    <location>
        <begin position="26"/>
        <end position="149"/>
    </location>
</feature>
<evidence type="ECO:0000256" key="1">
    <source>
        <dbReference type="ARBA" id="ARBA00006817"/>
    </source>
</evidence>
<accession>A0ABY7K1M2</accession>
<keyword evidence="4" id="KW-1185">Reference proteome</keyword>
<evidence type="ECO:0000313" key="3">
    <source>
        <dbReference type="EMBL" id="WAX57502.1"/>
    </source>
</evidence>
<dbReference type="InterPro" id="IPR013538">
    <property type="entry name" value="ASHA1/2-like_C"/>
</dbReference>
<comment type="similarity">
    <text evidence="1">Belongs to the AHA1 family.</text>
</comment>
<dbReference type="SUPFAM" id="SSF55961">
    <property type="entry name" value="Bet v1-like"/>
    <property type="match status" value="1"/>
</dbReference>
<evidence type="ECO:0000259" key="2">
    <source>
        <dbReference type="Pfam" id="PF08327"/>
    </source>
</evidence>
<evidence type="ECO:0000313" key="4">
    <source>
        <dbReference type="Proteomes" id="UP001164693"/>
    </source>
</evidence>
<proteinExistence type="inferred from homology"/>
<dbReference type="EMBL" id="CP097463">
    <property type="protein sequence ID" value="WAX57502.1"/>
    <property type="molecule type" value="Genomic_DNA"/>
</dbReference>
<dbReference type="Pfam" id="PF08327">
    <property type="entry name" value="AHSA1"/>
    <property type="match status" value="1"/>
</dbReference>
<reference evidence="3" key="1">
    <citation type="submission" date="2022-05" db="EMBL/GenBank/DDBJ databases">
        <title>Jatrophihabitans sp. SB3-54 whole genome sequence.</title>
        <authorList>
            <person name="Suh M.K."/>
            <person name="Eom M.K."/>
            <person name="Kim J.S."/>
            <person name="Kim H.S."/>
            <person name="Do H.E."/>
            <person name="Shin Y.K."/>
            <person name="Lee J.-S."/>
        </authorList>
    </citation>
    <scope>NUCLEOTIDE SEQUENCE</scope>
    <source>
        <strain evidence="3">SB3-54</strain>
    </source>
</reference>
<dbReference type="InterPro" id="IPR023393">
    <property type="entry name" value="START-like_dom_sf"/>
</dbReference>
<name>A0ABY7K1M2_9ACTN</name>
<organism evidence="3 4">
    <name type="scientific">Jatrophihabitans cynanchi</name>
    <dbReference type="NCBI Taxonomy" id="2944128"/>
    <lineage>
        <taxon>Bacteria</taxon>
        <taxon>Bacillati</taxon>
        <taxon>Actinomycetota</taxon>
        <taxon>Actinomycetes</taxon>
        <taxon>Jatrophihabitantales</taxon>
        <taxon>Jatrophihabitantaceae</taxon>
        <taxon>Jatrophihabitans</taxon>
    </lineage>
</organism>
<gene>
    <name evidence="3" type="ORF">M6B22_01740</name>
</gene>
<dbReference type="Gene3D" id="3.30.530.20">
    <property type="match status" value="1"/>
</dbReference>
<dbReference type="Proteomes" id="UP001164693">
    <property type="component" value="Chromosome"/>
</dbReference>
<dbReference type="RefSeq" id="WP_269444043.1">
    <property type="nucleotide sequence ID" value="NZ_CP097463.1"/>
</dbReference>
<protein>
    <submittedName>
        <fullName evidence="3">SRPBCC domain-containing protein</fullName>
    </submittedName>
</protein>
<sequence length="158" mass="17525">MTSATGAHAPTTEALTTQVYTIFIRTTPERLWAAITTAEFTRRYFHGASVTIRDSRLVSLSPADAVWMDEAVEVWDPPRRLVHGWHSGYDPDMAAEPASRVSWEIDEDEPGVCRLTVTHDRLDGAPKTAESVFGRGWMRVLSGLKTLLETGEPLAATR</sequence>